<protein>
    <submittedName>
        <fullName evidence="3">UDP-glucose 4-epimerase</fullName>
    </submittedName>
</protein>
<comment type="similarity">
    <text evidence="1">Belongs to the NAD(P)-dependent epimerase/dehydratase family.</text>
</comment>
<accession>A0A2H0NED7</accession>
<dbReference type="InterPro" id="IPR036291">
    <property type="entry name" value="NAD(P)-bd_dom_sf"/>
</dbReference>
<dbReference type="AlphaFoldDB" id="A0A2H0NED7"/>
<reference evidence="3 4" key="1">
    <citation type="submission" date="2017-09" db="EMBL/GenBank/DDBJ databases">
        <title>Depth-based differentiation of microbial function through sediment-hosted aquifers and enrichment of novel symbionts in the deep terrestrial subsurface.</title>
        <authorList>
            <person name="Probst A.J."/>
            <person name="Ladd B."/>
            <person name="Jarett J.K."/>
            <person name="Geller-Mcgrath D.E."/>
            <person name="Sieber C.M."/>
            <person name="Emerson J.B."/>
            <person name="Anantharaman K."/>
            <person name="Thomas B.C."/>
            <person name="Malmstrom R."/>
            <person name="Stieglmeier M."/>
            <person name="Klingl A."/>
            <person name="Woyke T."/>
            <person name="Ryan C.M."/>
            <person name="Banfield J.F."/>
        </authorList>
    </citation>
    <scope>NUCLEOTIDE SEQUENCE [LARGE SCALE GENOMIC DNA]</scope>
    <source>
        <strain evidence="3">CG11_big_fil_rev_8_21_14_0_20_36_20</strain>
    </source>
</reference>
<dbReference type="Gene3D" id="3.40.50.720">
    <property type="entry name" value="NAD(P)-binding Rossmann-like Domain"/>
    <property type="match status" value="1"/>
</dbReference>
<proteinExistence type="inferred from homology"/>
<evidence type="ECO:0000256" key="1">
    <source>
        <dbReference type="ARBA" id="ARBA00007637"/>
    </source>
</evidence>
<organism evidence="3 4">
    <name type="scientific">Candidatus Komeilibacteria bacterium CG11_big_fil_rev_8_21_14_0_20_36_20</name>
    <dbReference type="NCBI Taxonomy" id="1974477"/>
    <lineage>
        <taxon>Bacteria</taxon>
        <taxon>Candidatus Komeiliibacteriota</taxon>
    </lineage>
</organism>
<evidence type="ECO:0000313" key="4">
    <source>
        <dbReference type="Proteomes" id="UP000230564"/>
    </source>
</evidence>
<evidence type="ECO:0000259" key="2">
    <source>
        <dbReference type="Pfam" id="PF01370"/>
    </source>
</evidence>
<sequence>MKIVVTGGAGFIGSHLVDALVALGHRVLIIDDLSAGQKKNINPEVEFVKLDISQTQIHKVLSKFQPEVIYHLAAQKNVRVSVEQPSLDAQTNILGSLNLLEYSLGNKLKKFIFVSTAGVYGEADIIPTSEDSLAHPISPYGLTKLFFEKYLTILSDQKIPYVILRLANVYGPRQDPYGEAGVISIFIDNLIKGKSILINGDGLQTRDYLYVADVVEALVKSLDAKNVIYNIGTGKKVALLDLIDLLKNIFKASPKIISRPAIKGEIRDSCLDSSQARNKLSWQANYDLKKGLELTKQWFEQNQ</sequence>
<gene>
    <name evidence="3" type="ORF">COV55_04130</name>
</gene>
<dbReference type="InterPro" id="IPR001509">
    <property type="entry name" value="Epimerase_deHydtase"/>
</dbReference>
<evidence type="ECO:0000313" key="3">
    <source>
        <dbReference type="EMBL" id="PIR06446.1"/>
    </source>
</evidence>
<dbReference type="Proteomes" id="UP000230564">
    <property type="component" value="Unassembled WGS sequence"/>
</dbReference>
<dbReference type="Pfam" id="PF01370">
    <property type="entry name" value="Epimerase"/>
    <property type="match status" value="1"/>
</dbReference>
<comment type="caution">
    <text evidence="3">The sequence shown here is derived from an EMBL/GenBank/DDBJ whole genome shotgun (WGS) entry which is preliminary data.</text>
</comment>
<feature type="domain" description="NAD-dependent epimerase/dehydratase" evidence="2">
    <location>
        <begin position="3"/>
        <end position="232"/>
    </location>
</feature>
<dbReference type="EMBL" id="PCWQ01000013">
    <property type="protein sequence ID" value="PIR06446.1"/>
    <property type="molecule type" value="Genomic_DNA"/>
</dbReference>
<name>A0A2H0NED7_9BACT</name>
<dbReference type="PANTHER" id="PTHR43000">
    <property type="entry name" value="DTDP-D-GLUCOSE 4,6-DEHYDRATASE-RELATED"/>
    <property type="match status" value="1"/>
</dbReference>
<dbReference type="Gene3D" id="3.90.25.10">
    <property type="entry name" value="UDP-galactose 4-epimerase, domain 1"/>
    <property type="match status" value="1"/>
</dbReference>
<dbReference type="SUPFAM" id="SSF51735">
    <property type="entry name" value="NAD(P)-binding Rossmann-fold domains"/>
    <property type="match status" value="1"/>
</dbReference>